<dbReference type="RefSeq" id="XP_024584577.1">
    <property type="nucleotide sequence ID" value="XM_024719261.1"/>
</dbReference>
<dbReference type="GeneID" id="36400733"/>
<proteinExistence type="predicted"/>
<evidence type="ECO:0000256" key="1">
    <source>
        <dbReference type="SAM" id="MobiDB-lite"/>
    </source>
</evidence>
<evidence type="ECO:0000313" key="2">
    <source>
        <dbReference type="EMBL" id="CEG48208.1"/>
    </source>
</evidence>
<dbReference type="AlphaFoldDB" id="A0A0P1B1B2"/>
<reference evidence="3" key="1">
    <citation type="submission" date="2014-09" db="EMBL/GenBank/DDBJ databases">
        <authorList>
            <person name="Sharma Rahul"/>
            <person name="Thines Marco"/>
        </authorList>
    </citation>
    <scope>NUCLEOTIDE SEQUENCE [LARGE SCALE GENOMIC DNA]</scope>
</reference>
<sequence length="80" mass="9077">MPSRDQNSLLTQLSPHALTKLFRSPKYGARQKLIKIHQVSHRLTLDARKERVSVDAPKNSTDSTREPNFQGGLLGVDRIR</sequence>
<protein>
    <submittedName>
        <fullName evidence="2">Uncharacterized protein</fullName>
    </submittedName>
</protein>
<evidence type="ECO:0000313" key="3">
    <source>
        <dbReference type="Proteomes" id="UP000054928"/>
    </source>
</evidence>
<accession>A0A0P1B1B2</accession>
<dbReference type="Proteomes" id="UP000054928">
    <property type="component" value="Unassembled WGS sequence"/>
</dbReference>
<organism evidence="2 3">
    <name type="scientific">Plasmopara halstedii</name>
    <name type="common">Downy mildew of sunflower</name>
    <dbReference type="NCBI Taxonomy" id="4781"/>
    <lineage>
        <taxon>Eukaryota</taxon>
        <taxon>Sar</taxon>
        <taxon>Stramenopiles</taxon>
        <taxon>Oomycota</taxon>
        <taxon>Peronosporomycetes</taxon>
        <taxon>Peronosporales</taxon>
        <taxon>Peronosporaceae</taxon>
        <taxon>Plasmopara</taxon>
    </lineage>
</organism>
<dbReference type="EMBL" id="CCYD01002887">
    <property type="protein sequence ID" value="CEG48208.1"/>
    <property type="molecule type" value="Genomic_DNA"/>
</dbReference>
<name>A0A0P1B1B2_PLAHL</name>
<feature type="region of interest" description="Disordered" evidence="1">
    <location>
        <begin position="50"/>
        <end position="80"/>
    </location>
</feature>
<keyword evidence="3" id="KW-1185">Reference proteome</keyword>